<reference evidence="12" key="1">
    <citation type="submission" date="2016-10" db="EMBL/GenBank/DDBJ databases">
        <authorList>
            <person name="Varghese N."/>
            <person name="Submissions S."/>
        </authorList>
    </citation>
    <scope>NUCLEOTIDE SEQUENCE [LARGE SCALE GENOMIC DNA]</scope>
    <source>
        <strain evidence="12">Nm44</strain>
    </source>
</reference>
<keyword evidence="6" id="KW-0862">Zinc</keyword>
<comment type="catalytic activity">
    <reaction evidence="8">
        <text>adenosine + phosphate = alpha-D-ribose 1-phosphate + adenine</text>
        <dbReference type="Rhea" id="RHEA:27642"/>
        <dbReference type="ChEBI" id="CHEBI:16335"/>
        <dbReference type="ChEBI" id="CHEBI:16708"/>
        <dbReference type="ChEBI" id="CHEBI:43474"/>
        <dbReference type="ChEBI" id="CHEBI:57720"/>
        <dbReference type="EC" id="2.4.2.1"/>
    </reaction>
    <physiologicalReaction direction="left-to-right" evidence="8">
        <dbReference type="Rhea" id="RHEA:27643"/>
    </physiologicalReaction>
</comment>
<dbReference type="GO" id="GO:0016787">
    <property type="term" value="F:hydrolase activity"/>
    <property type="evidence" value="ECO:0007669"/>
    <property type="project" value="UniProtKB-KW"/>
</dbReference>
<dbReference type="CDD" id="cd16833">
    <property type="entry name" value="YfiH"/>
    <property type="match status" value="1"/>
</dbReference>
<evidence type="ECO:0000256" key="10">
    <source>
        <dbReference type="RuleBase" id="RU361274"/>
    </source>
</evidence>
<dbReference type="Proteomes" id="UP000183287">
    <property type="component" value="Unassembled WGS sequence"/>
</dbReference>
<evidence type="ECO:0000256" key="3">
    <source>
        <dbReference type="ARBA" id="ARBA00022679"/>
    </source>
</evidence>
<keyword evidence="12" id="KW-1185">Reference proteome</keyword>
<evidence type="ECO:0000256" key="8">
    <source>
        <dbReference type="ARBA" id="ARBA00048968"/>
    </source>
</evidence>
<dbReference type="InterPro" id="IPR003730">
    <property type="entry name" value="Cu_polyphenol_OxRdtase"/>
</dbReference>
<dbReference type="SUPFAM" id="SSF64438">
    <property type="entry name" value="CNF1/YfiH-like putative cysteine hydrolases"/>
    <property type="match status" value="1"/>
</dbReference>
<dbReference type="PANTHER" id="PTHR30616">
    <property type="entry name" value="UNCHARACTERIZED PROTEIN YFIH"/>
    <property type="match status" value="1"/>
</dbReference>
<comment type="catalytic activity">
    <reaction evidence="9">
        <text>S-methyl-5'-thioadenosine + phosphate = 5-(methylsulfanyl)-alpha-D-ribose 1-phosphate + adenine</text>
        <dbReference type="Rhea" id="RHEA:11852"/>
        <dbReference type="ChEBI" id="CHEBI:16708"/>
        <dbReference type="ChEBI" id="CHEBI:17509"/>
        <dbReference type="ChEBI" id="CHEBI:43474"/>
        <dbReference type="ChEBI" id="CHEBI:58533"/>
        <dbReference type="EC" id="2.4.2.28"/>
    </reaction>
    <physiologicalReaction direction="left-to-right" evidence="9">
        <dbReference type="Rhea" id="RHEA:11853"/>
    </physiologicalReaction>
</comment>
<comment type="catalytic activity">
    <reaction evidence="1">
        <text>inosine + phosphate = alpha-D-ribose 1-phosphate + hypoxanthine</text>
        <dbReference type="Rhea" id="RHEA:27646"/>
        <dbReference type="ChEBI" id="CHEBI:17368"/>
        <dbReference type="ChEBI" id="CHEBI:17596"/>
        <dbReference type="ChEBI" id="CHEBI:43474"/>
        <dbReference type="ChEBI" id="CHEBI:57720"/>
        <dbReference type="EC" id="2.4.2.1"/>
    </reaction>
    <physiologicalReaction direction="left-to-right" evidence="1">
        <dbReference type="Rhea" id="RHEA:27647"/>
    </physiologicalReaction>
</comment>
<dbReference type="EMBL" id="FOUB01000012">
    <property type="protein sequence ID" value="SFM08468.1"/>
    <property type="molecule type" value="Genomic_DNA"/>
</dbReference>
<dbReference type="OrthoDB" id="4279at2"/>
<dbReference type="AlphaFoldDB" id="A0A1I4MZ30"/>
<evidence type="ECO:0000256" key="9">
    <source>
        <dbReference type="ARBA" id="ARBA00049893"/>
    </source>
</evidence>
<dbReference type="InterPro" id="IPR038371">
    <property type="entry name" value="Cu_polyphenol_OxRdtase_sf"/>
</dbReference>
<dbReference type="RefSeq" id="WP_074904623.1">
    <property type="nucleotide sequence ID" value="NZ_FOUB01000012.1"/>
</dbReference>
<accession>A0A1I4MZ30</accession>
<protein>
    <recommendedName>
        <fullName evidence="10">Purine nucleoside phosphorylase</fullName>
    </recommendedName>
</protein>
<comment type="similarity">
    <text evidence="2 10">Belongs to the purine nucleoside phosphorylase YfiH/LACC1 family.</text>
</comment>
<dbReference type="GO" id="GO:0005507">
    <property type="term" value="F:copper ion binding"/>
    <property type="evidence" value="ECO:0007669"/>
    <property type="project" value="TreeGrafter"/>
</dbReference>
<keyword evidence="5" id="KW-0378">Hydrolase</keyword>
<evidence type="ECO:0000256" key="7">
    <source>
        <dbReference type="ARBA" id="ARBA00047989"/>
    </source>
</evidence>
<evidence type="ECO:0000256" key="5">
    <source>
        <dbReference type="ARBA" id="ARBA00022801"/>
    </source>
</evidence>
<evidence type="ECO:0000313" key="11">
    <source>
        <dbReference type="EMBL" id="SFM08468.1"/>
    </source>
</evidence>
<dbReference type="PANTHER" id="PTHR30616:SF2">
    <property type="entry name" value="PURINE NUCLEOSIDE PHOSPHORYLASE LACC1"/>
    <property type="match status" value="1"/>
</dbReference>
<dbReference type="Gene3D" id="3.60.140.10">
    <property type="entry name" value="CNF1/YfiH-like putative cysteine hydrolases"/>
    <property type="match status" value="1"/>
</dbReference>
<dbReference type="Pfam" id="PF02578">
    <property type="entry name" value="Cu-oxidase_4"/>
    <property type="match status" value="1"/>
</dbReference>
<dbReference type="InterPro" id="IPR011324">
    <property type="entry name" value="Cytotoxic_necrot_fac-like_cat"/>
</dbReference>
<evidence type="ECO:0000256" key="6">
    <source>
        <dbReference type="ARBA" id="ARBA00022833"/>
    </source>
</evidence>
<evidence type="ECO:0000256" key="2">
    <source>
        <dbReference type="ARBA" id="ARBA00007353"/>
    </source>
</evidence>
<name>A0A1I4MZ30_9PROT</name>
<proteinExistence type="inferred from homology"/>
<comment type="catalytic activity">
    <reaction evidence="7">
        <text>adenosine + H2O + H(+) = inosine + NH4(+)</text>
        <dbReference type="Rhea" id="RHEA:24408"/>
        <dbReference type="ChEBI" id="CHEBI:15377"/>
        <dbReference type="ChEBI" id="CHEBI:15378"/>
        <dbReference type="ChEBI" id="CHEBI:16335"/>
        <dbReference type="ChEBI" id="CHEBI:17596"/>
        <dbReference type="ChEBI" id="CHEBI:28938"/>
        <dbReference type="EC" id="3.5.4.4"/>
    </reaction>
    <physiologicalReaction direction="left-to-right" evidence="7">
        <dbReference type="Rhea" id="RHEA:24409"/>
    </physiologicalReaction>
</comment>
<keyword evidence="4" id="KW-0479">Metal-binding</keyword>
<gene>
    <name evidence="11" type="ORF">SAMN05421863_101269</name>
</gene>
<organism evidence="11 12">
    <name type="scientific">Nitrosomonas communis</name>
    <dbReference type="NCBI Taxonomy" id="44574"/>
    <lineage>
        <taxon>Bacteria</taxon>
        <taxon>Pseudomonadati</taxon>
        <taxon>Pseudomonadota</taxon>
        <taxon>Betaproteobacteria</taxon>
        <taxon>Nitrosomonadales</taxon>
        <taxon>Nitrosomonadaceae</taxon>
        <taxon>Nitrosomonas</taxon>
    </lineage>
</organism>
<dbReference type="GO" id="GO:0017061">
    <property type="term" value="F:S-methyl-5-thioadenosine phosphorylase activity"/>
    <property type="evidence" value="ECO:0007669"/>
    <property type="project" value="UniProtKB-EC"/>
</dbReference>
<evidence type="ECO:0000256" key="1">
    <source>
        <dbReference type="ARBA" id="ARBA00000553"/>
    </source>
</evidence>
<sequence length="248" mass="27520">MHDWIIPNWPSPSNVKAIFTTRKGGVSKNRNGTYAELNLGDHVHDDFLSVQQNRALLRQYLPNNPSWLKQVHGAKPVWVDKNVVEPEGDAALSRCSGKVCAILVADCLPIFLCDTSGTIVCVAHAGWRGLANGIIENSISEMACKSSEVIAWLGPAIGPKHFEIGEEVQEIFLKQDSKSSSAFTPSQSSKKWFADLFILARQRLTNVGVTKIYGGYECTFSNPSRFYSYRRDGQTGRMAALIWLTDKD</sequence>
<dbReference type="NCBIfam" id="TIGR00726">
    <property type="entry name" value="peptidoglycan editing factor PgeF"/>
    <property type="match status" value="1"/>
</dbReference>
<keyword evidence="3" id="KW-0808">Transferase</keyword>
<evidence type="ECO:0000313" key="12">
    <source>
        <dbReference type="Proteomes" id="UP000183287"/>
    </source>
</evidence>
<dbReference type="STRING" id="44574.AAW31_06235"/>
<evidence type="ECO:0000256" key="4">
    <source>
        <dbReference type="ARBA" id="ARBA00022723"/>
    </source>
</evidence>